<proteinExistence type="predicted"/>
<name>A0AAE9AAH1_CAEBR</name>
<accession>A0AAE9AAH1</accession>
<dbReference type="AlphaFoldDB" id="A0AAE9AAH1"/>
<evidence type="ECO:0000313" key="1">
    <source>
        <dbReference type="EMBL" id="ULT91969.1"/>
    </source>
</evidence>
<organism evidence="1 2">
    <name type="scientific">Caenorhabditis briggsae</name>
    <dbReference type="NCBI Taxonomy" id="6238"/>
    <lineage>
        <taxon>Eukaryota</taxon>
        <taxon>Metazoa</taxon>
        <taxon>Ecdysozoa</taxon>
        <taxon>Nematoda</taxon>
        <taxon>Chromadorea</taxon>
        <taxon>Rhabditida</taxon>
        <taxon>Rhabditina</taxon>
        <taxon>Rhabditomorpha</taxon>
        <taxon>Rhabditoidea</taxon>
        <taxon>Rhabditidae</taxon>
        <taxon>Peloderinae</taxon>
        <taxon>Caenorhabditis</taxon>
    </lineage>
</organism>
<gene>
    <name evidence="1" type="ORF">L3Y34_009570</name>
</gene>
<evidence type="ECO:0000313" key="2">
    <source>
        <dbReference type="Proteomes" id="UP000827892"/>
    </source>
</evidence>
<sequence>MDHYGVSFENCNCCELHFSSSLLLYYFGKNCEKIKSQYFVPVCADLFFTNDSHYCLSLLCDYVVLLLDKSNFFDNTSC</sequence>
<protein>
    <submittedName>
        <fullName evidence="1">Uncharacterized protein</fullName>
    </submittedName>
</protein>
<dbReference type="Proteomes" id="UP000827892">
    <property type="component" value="Chromosome V"/>
</dbReference>
<reference evidence="1 2" key="1">
    <citation type="submission" date="2022-02" db="EMBL/GenBank/DDBJ databases">
        <title>Chromosome-level reference genomes for two strains of Caenorhabditis briggsae: an improved platform for comparative genomics.</title>
        <authorList>
            <person name="Stevens L."/>
            <person name="Andersen E.C."/>
        </authorList>
    </citation>
    <scope>NUCLEOTIDE SEQUENCE [LARGE SCALE GENOMIC DNA]</scope>
    <source>
        <strain evidence="1">QX1410_ONT</strain>
        <tissue evidence="1">Whole-organism</tissue>
    </source>
</reference>
<dbReference type="EMBL" id="CP090895">
    <property type="protein sequence ID" value="ULT91969.1"/>
    <property type="molecule type" value="Genomic_DNA"/>
</dbReference>